<feature type="compositionally biased region" description="Acidic residues" evidence="4">
    <location>
        <begin position="1"/>
        <end position="10"/>
    </location>
</feature>
<feature type="domain" description="Transcription factor spt8 beta-propeller" evidence="5">
    <location>
        <begin position="493"/>
        <end position="665"/>
    </location>
</feature>
<dbReference type="EMBL" id="ML992505">
    <property type="protein sequence ID" value="KAF2224074.1"/>
    <property type="molecule type" value="Genomic_DNA"/>
</dbReference>
<dbReference type="InterPro" id="IPR036322">
    <property type="entry name" value="WD40_repeat_dom_sf"/>
</dbReference>
<dbReference type="PANTHER" id="PTHR19848">
    <property type="entry name" value="WD40 REPEAT PROTEIN"/>
    <property type="match status" value="1"/>
</dbReference>
<evidence type="ECO:0000313" key="6">
    <source>
        <dbReference type="EMBL" id="KAF2224074.1"/>
    </source>
</evidence>
<feature type="region of interest" description="Disordered" evidence="4">
    <location>
        <begin position="202"/>
        <end position="222"/>
    </location>
</feature>
<proteinExistence type="predicted"/>
<dbReference type="InterPro" id="IPR015943">
    <property type="entry name" value="WD40/YVTN_repeat-like_dom_sf"/>
</dbReference>
<feature type="region of interest" description="Disordered" evidence="4">
    <location>
        <begin position="1"/>
        <end position="114"/>
    </location>
</feature>
<dbReference type="OrthoDB" id="10260946at2759"/>
<evidence type="ECO:0000313" key="7">
    <source>
        <dbReference type="Proteomes" id="UP000799538"/>
    </source>
</evidence>
<dbReference type="Gene3D" id="2.130.10.10">
    <property type="entry name" value="YVTN repeat-like/Quinoprotein amine dehydrogenase"/>
    <property type="match status" value="2"/>
</dbReference>
<feature type="compositionally biased region" description="Acidic residues" evidence="4">
    <location>
        <begin position="17"/>
        <end position="69"/>
    </location>
</feature>
<dbReference type="SMART" id="SM00320">
    <property type="entry name" value="WD40"/>
    <property type="match status" value="4"/>
</dbReference>
<dbReference type="InterPro" id="IPR001680">
    <property type="entry name" value="WD40_rpt"/>
</dbReference>
<keyword evidence="7" id="KW-1185">Reference proteome</keyword>
<protein>
    <submittedName>
        <fullName evidence="6">WD40-repeat-containing domain protein</fullName>
    </submittedName>
</protein>
<feature type="domain" description="Transcription factor spt8 beta-propeller" evidence="5">
    <location>
        <begin position="127"/>
        <end position="337"/>
    </location>
</feature>
<sequence>MVSFEDDDDQANNSSESQDEDETMADADGDDDDNEADATMVDDDAQDDADGDDDPDANEDDEDDDEPGDPDSPTNPRRGSRPSPSNQNPTVLLTSPSPRPASSRGPHTGAAYYIPPPRPEALTALTYDIVPTMAAPQGTSINALTATPDMRWVFSGGGDGYVRMYNWVETANGKVPLTVAQKHPFVDSVMKAGSLTTYWENEEVAPSSRTPPAQAGDESKETSPVYSLAVQHQALWLLSGLESGAINLQTCRHQAGTRIATLREHTSAVSVLKLSIDETSCLSGSWDKRILDWDLNTGRVKRTFPGNGGQISAIEIRPPSGVAVPTLDVETEREASDTFGTNNDKPVTTNGFTNGGSVKGEGKEEDAIGSPDGSLFGENDHGSLFGDNDEGGGGGGGGGFDDDDDDFSKALANGLSQHDAEEASGNVTSEPAMPESTAEAPPNPPPPVEKDPSAPVPDLSIPTEPLTNGHTSSNPTHDAPLTTSLPASTSTPAASQESTFLDSAIDGALRLWDRRAPLPIATIHPQRGTPPWCMGACWSPDGNFFYAGRRNGTVDEYSVHRGGRMGEPTRTLRFPAGSGAVSAVRGMPNGRGLVCASYDILRLYDLKADQNPSKHSAVPFLIVPGHRTGMISALHVDPTCSFMISTAGNRGWEGSFNEALLGYEIHVPSA</sequence>
<accession>A0A6A6GE94</accession>
<reference evidence="7" key="1">
    <citation type="journal article" date="2020" name="Stud. Mycol.">
        <title>101 Dothideomycetes genomes: A test case for predicting lifestyles and emergence of pathogens.</title>
        <authorList>
            <person name="Haridas S."/>
            <person name="Albert R."/>
            <person name="Binder M."/>
            <person name="Bloem J."/>
            <person name="LaButti K."/>
            <person name="Salamov A."/>
            <person name="Andreopoulos B."/>
            <person name="Baker S."/>
            <person name="Barry K."/>
            <person name="Bills G."/>
            <person name="Bluhm B."/>
            <person name="Cannon C."/>
            <person name="Castanera R."/>
            <person name="Culley D."/>
            <person name="Daum C."/>
            <person name="Ezra D."/>
            <person name="Gonzalez J."/>
            <person name="Henrissat B."/>
            <person name="Kuo A."/>
            <person name="Liang C."/>
            <person name="Lipzen A."/>
            <person name="Lutzoni F."/>
            <person name="Magnuson J."/>
            <person name="Mondo S."/>
            <person name="Nolan M."/>
            <person name="Ohm R."/>
            <person name="Pangilinan J."/>
            <person name="Park H.-J."/>
            <person name="Ramirez L."/>
            <person name="Alfaro M."/>
            <person name="Sun H."/>
            <person name="Tritt A."/>
            <person name="Yoshinaga Y."/>
            <person name="Zwiers L.-H."/>
            <person name="Turgeon B."/>
            <person name="Goodwin S."/>
            <person name="Spatafora J."/>
            <person name="Crous P."/>
            <person name="Grigoriev I."/>
        </authorList>
    </citation>
    <scope>NUCLEOTIDE SEQUENCE [LARGE SCALE GENOMIC DNA]</scope>
    <source>
        <strain evidence="7">CECT 20119</strain>
    </source>
</reference>
<feature type="compositionally biased region" description="Polar residues" evidence="4">
    <location>
        <begin position="72"/>
        <end position="94"/>
    </location>
</feature>
<feature type="compositionally biased region" description="Polar residues" evidence="4">
    <location>
        <begin position="465"/>
        <end position="476"/>
    </location>
</feature>
<dbReference type="Proteomes" id="UP000799538">
    <property type="component" value="Unassembled WGS sequence"/>
</dbReference>
<dbReference type="InterPro" id="IPR057544">
    <property type="entry name" value="Beta-prop_SPT8"/>
</dbReference>
<evidence type="ECO:0000256" key="3">
    <source>
        <dbReference type="PROSITE-ProRule" id="PRU00221"/>
    </source>
</evidence>
<evidence type="ECO:0000256" key="4">
    <source>
        <dbReference type="SAM" id="MobiDB-lite"/>
    </source>
</evidence>
<dbReference type="PROSITE" id="PS50082">
    <property type="entry name" value="WD_REPEATS_2"/>
    <property type="match status" value="1"/>
</dbReference>
<evidence type="ECO:0000256" key="1">
    <source>
        <dbReference type="ARBA" id="ARBA00022574"/>
    </source>
</evidence>
<dbReference type="SUPFAM" id="SSF50978">
    <property type="entry name" value="WD40 repeat-like"/>
    <property type="match status" value="1"/>
</dbReference>
<feature type="compositionally biased region" description="Low complexity" evidence="4">
    <location>
        <begin position="479"/>
        <end position="495"/>
    </location>
</feature>
<evidence type="ECO:0000256" key="2">
    <source>
        <dbReference type="ARBA" id="ARBA00022737"/>
    </source>
</evidence>
<organism evidence="6 7">
    <name type="scientific">Elsinoe ampelina</name>
    <dbReference type="NCBI Taxonomy" id="302913"/>
    <lineage>
        <taxon>Eukaryota</taxon>
        <taxon>Fungi</taxon>
        <taxon>Dikarya</taxon>
        <taxon>Ascomycota</taxon>
        <taxon>Pezizomycotina</taxon>
        <taxon>Dothideomycetes</taxon>
        <taxon>Dothideomycetidae</taxon>
        <taxon>Myriangiales</taxon>
        <taxon>Elsinoaceae</taxon>
        <taxon>Elsinoe</taxon>
    </lineage>
</organism>
<dbReference type="AlphaFoldDB" id="A0A6A6GE94"/>
<keyword evidence="2" id="KW-0677">Repeat</keyword>
<keyword evidence="1 3" id="KW-0853">WD repeat</keyword>
<feature type="compositionally biased region" description="Polar residues" evidence="4">
    <location>
        <begin position="338"/>
        <end position="352"/>
    </location>
</feature>
<name>A0A6A6GE94_9PEZI</name>
<evidence type="ECO:0000259" key="5">
    <source>
        <dbReference type="Pfam" id="PF23798"/>
    </source>
</evidence>
<feature type="repeat" description="WD" evidence="3">
    <location>
        <begin position="262"/>
        <end position="303"/>
    </location>
</feature>
<dbReference type="PANTHER" id="PTHR19848:SF8">
    <property type="entry name" value="F-BOX AND WD REPEAT DOMAIN CONTAINING 7"/>
    <property type="match status" value="1"/>
</dbReference>
<feature type="region of interest" description="Disordered" evidence="4">
    <location>
        <begin position="331"/>
        <end position="499"/>
    </location>
</feature>
<gene>
    <name evidence="6" type="ORF">BDZ85DRAFT_280686</name>
</gene>
<dbReference type="Pfam" id="PF23798">
    <property type="entry name" value="Beta-prop_SPT8"/>
    <property type="match status" value="2"/>
</dbReference>